<feature type="transmembrane region" description="Helical" evidence="14">
    <location>
        <begin position="680"/>
        <end position="699"/>
    </location>
</feature>
<evidence type="ECO:0000256" key="8">
    <source>
        <dbReference type="ARBA" id="ARBA00022737"/>
    </source>
</evidence>
<comment type="similarity">
    <text evidence="3 14">Belongs to the glycosyltransferase 39 family.</text>
</comment>
<evidence type="ECO:0000256" key="12">
    <source>
        <dbReference type="ARBA" id="ARBA00045085"/>
    </source>
</evidence>
<dbReference type="Gene3D" id="2.80.10.50">
    <property type="match status" value="1"/>
</dbReference>
<dbReference type="Proteomes" id="UP000262825">
    <property type="component" value="Unassembled WGS sequence"/>
</dbReference>
<dbReference type="InterPro" id="IPR003342">
    <property type="entry name" value="ArnT-like_N"/>
</dbReference>
<gene>
    <name evidence="17" type="ORF">SCODWIG_03728</name>
</gene>
<organism evidence="17 18">
    <name type="scientific">Saccharomycodes ludwigii</name>
    <dbReference type="NCBI Taxonomy" id="36035"/>
    <lineage>
        <taxon>Eukaryota</taxon>
        <taxon>Fungi</taxon>
        <taxon>Dikarya</taxon>
        <taxon>Ascomycota</taxon>
        <taxon>Saccharomycotina</taxon>
        <taxon>Saccharomycetes</taxon>
        <taxon>Saccharomycodales</taxon>
        <taxon>Saccharomycodaceae</taxon>
        <taxon>Saccharomycodes</taxon>
    </lineage>
</organism>
<evidence type="ECO:0000256" key="7">
    <source>
        <dbReference type="ARBA" id="ARBA00022692"/>
    </source>
</evidence>
<dbReference type="Pfam" id="PF16192">
    <property type="entry name" value="PMT_4TMC"/>
    <property type="match status" value="1"/>
</dbReference>
<keyword evidence="9 14" id="KW-0256">Endoplasmic reticulum</keyword>
<evidence type="ECO:0000256" key="13">
    <source>
        <dbReference type="ARBA" id="ARBA00045102"/>
    </source>
</evidence>
<feature type="transmembrane region" description="Helical" evidence="14">
    <location>
        <begin position="162"/>
        <end position="184"/>
    </location>
</feature>
<dbReference type="FunFam" id="2.80.10.50:FF:000012">
    <property type="entry name" value="Protein O-mannosyl-transferase 1"/>
    <property type="match status" value="1"/>
</dbReference>
<dbReference type="Pfam" id="PF02366">
    <property type="entry name" value="PMT"/>
    <property type="match status" value="1"/>
</dbReference>
<keyword evidence="8" id="KW-0677">Repeat</keyword>
<dbReference type="GO" id="GO:0004169">
    <property type="term" value="F:dolichyl-phosphate-mannose-protein mannosyltransferase activity"/>
    <property type="evidence" value="ECO:0007669"/>
    <property type="project" value="UniProtKB-UniRule"/>
</dbReference>
<evidence type="ECO:0000256" key="14">
    <source>
        <dbReference type="RuleBase" id="RU367007"/>
    </source>
</evidence>
<evidence type="ECO:0000256" key="15">
    <source>
        <dbReference type="SAM" id="MobiDB-lite"/>
    </source>
</evidence>
<dbReference type="AlphaFoldDB" id="A0A376BBG1"/>
<feature type="transmembrane region" description="Helical" evidence="14">
    <location>
        <begin position="643"/>
        <end position="660"/>
    </location>
</feature>
<dbReference type="PANTHER" id="PTHR10050:SF46">
    <property type="entry name" value="PROTEIN O-MANNOSYL-TRANSFERASE 2"/>
    <property type="match status" value="1"/>
</dbReference>
<evidence type="ECO:0000259" key="16">
    <source>
        <dbReference type="PROSITE" id="PS50919"/>
    </source>
</evidence>
<feature type="domain" description="MIR" evidence="16">
    <location>
        <begin position="405"/>
        <end position="461"/>
    </location>
</feature>
<dbReference type="SMART" id="SM00472">
    <property type="entry name" value="MIR"/>
    <property type="match status" value="3"/>
</dbReference>
<name>A0A376BBG1_9ASCO</name>
<evidence type="ECO:0000256" key="11">
    <source>
        <dbReference type="ARBA" id="ARBA00023136"/>
    </source>
</evidence>
<dbReference type="InterPro" id="IPR016093">
    <property type="entry name" value="MIR_motif"/>
</dbReference>
<evidence type="ECO:0000256" key="1">
    <source>
        <dbReference type="ARBA" id="ARBA00004477"/>
    </source>
</evidence>
<evidence type="ECO:0000256" key="4">
    <source>
        <dbReference type="ARBA" id="ARBA00012839"/>
    </source>
</evidence>
<feature type="transmembrane region" description="Helical" evidence="14">
    <location>
        <begin position="711"/>
        <end position="732"/>
    </location>
</feature>
<dbReference type="VEuPathDB" id="FungiDB:SCODWIG_03728"/>
<keyword evidence="5 14" id="KW-0328">Glycosyltransferase</keyword>
<dbReference type="EMBL" id="UFAJ01001025">
    <property type="protein sequence ID" value="SSD61967.1"/>
    <property type="molecule type" value="Genomic_DNA"/>
</dbReference>
<dbReference type="CDD" id="cd23284">
    <property type="entry name" value="beta-trefoil_MIR_PMT2-like"/>
    <property type="match status" value="1"/>
</dbReference>
<comment type="subcellular location">
    <subcellularLocation>
        <location evidence="1 14">Endoplasmic reticulum membrane</location>
        <topology evidence="1 14">Multi-pass membrane protein</topology>
    </subcellularLocation>
</comment>
<keyword evidence="10 14" id="KW-1133">Transmembrane helix</keyword>
<evidence type="ECO:0000256" key="5">
    <source>
        <dbReference type="ARBA" id="ARBA00022676"/>
    </source>
</evidence>
<reference evidence="18" key="1">
    <citation type="submission" date="2018-06" db="EMBL/GenBank/DDBJ databases">
        <authorList>
            <person name="Guldener U."/>
        </authorList>
    </citation>
    <scope>NUCLEOTIDE SEQUENCE [LARGE SCALE GENOMIC DNA]</scope>
    <source>
        <strain evidence="18">UTAD17</strain>
    </source>
</reference>
<keyword evidence="7 14" id="KW-0812">Transmembrane</keyword>
<protein>
    <recommendedName>
        <fullName evidence="4 14">Dolichyl-phosphate-mannose--protein mannosyltransferase</fullName>
        <ecNumber evidence="4 14">2.4.1.109</ecNumber>
    </recommendedName>
</protein>
<dbReference type="GO" id="GO:0031502">
    <property type="term" value="C:dolichyl-phosphate-mannose-protein mannosyltransferase complex"/>
    <property type="evidence" value="ECO:0007669"/>
    <property type="project" value="UniProtKB-ARBA"/>
</dbReference>
<evidence type="ECO:0000256" key="9">
    <source>
        <dbReference type="ARBA" id="ARBA00022824"/>
    </source>
</evidence>
<dbReference type="PROSITE" id="PS50919">
    <property type="entry name" value="MIR"/>
    <property type="match status" value="3"/>
</dbReference>
<keyword evidence="11 14" id="KW-0472">Membrane</keyword>
<feature type="domain" description="MIR" evidence="16">
    <location>
        <begin position="336"/>
        <end position="391"/>
    </location>
</feature>
<comment type="pathway">
    <text evidence="2 14">Protein modification; protein glycosylation.</text>
</comment>
<feature type="transmembrane region" description="Helical" evidence="14">
    <location>
        <begin position="229"/>
        <end position="262"/>
    </location>
</feature>
<evidence type="ECO:0000313" key="18">
    <source>
        <dbReference type="Proteomes" id="UP000262825"/>
    </source>
</evidence>
<comment type="catalytic activity">
    <reaction evidence="13 14">
        <text>a di-trans,poly-cis-dolichyl beta-D-mannosyl phosphate + L-seryl-[protein] = 3-O-(alpha-D-mannosyl)-L-seryl-[protein] + a di-trans,poly-cis-dolichyl phosphate + H(+)</text>
        <dbReference type="Rhea" id="RHEA:17377"/>
        <dbReference type="Rhea" id="RHEA-COMP:9863"/>
        <dbReference type="Rhea" id="RHEA-COMP:13546"/>
        <dbReference type="Rhea" id="RHEA-COMP:19498"/>
        <dbReference type="Rhea" id="RHEA-COMP:19501"/>
        <dbReference type="ChEBI" id="CHEBI:15378"/>
        <dbReference type="ChEBI" id="CHEBI:29999"/>
        <dbReference type="ChEBI" id="CHEBI:57683"/>
        <dbReference type="ChEBI" id="CHEBI:58211"/>
        <dbReference type="ChEBI" id="CHEBI:137321"/>
        <dbReference type="EC" id="2.4.1.109"/>
    </reaction>
</comment>
<sequence>MSGSTNTGFKKDSSPSNVQKRIKKDTSNDSIKDEIVNEKEQKQIENEDTSKEISPLYKLEAYLAPILFTAFALFTRMYKIGASNRVVWDEAHFGKFGSYYLRHEFYHDVHPPLGKMLVGLSGYIAGYNGSWDFPSGEEFPEYLDFVKMRIFNAAFSSMCVPVAYFTAKAIGFSLPTVWLFTILVCFENSYATLGRFILLDSMLLFFTVSSFFCFVMFHNQRKNAFGRKWWKWLIMTGISLGCAIGVKMVGLFVITLVGIYTVLDLWTKFGDKKMSKKAYASHWLARIACLICIPMIVFMLCFKVHFDLLSNSGTGDANMPSLFQATLHGSDVGVGPRDIAVGSSMVTVKNQALGGALLHSHIQTYPEGSNQQQITCYGHKDSNNIWFFDRMRGLEPWNNDTETEIEYVKKENAYRLVHKNTGRNMHTHQIAAPESKTAWEVSGYGDKQVGDPKDNWIIEIVEQAGDEDKQYLHLLTTSFRLKNQDLGCYLAQTGKSLPHWGYRQSEVACLKDPFKRDKRTWWNIETHENEKLPTPEVGTFSYPKPGFLKSFIQLNLAMMATNNALIPEADKDDQLASSFWEWPTLHVGIRMCGWDDSMVKYFMIGSPASTWPSTVGVLCFMVLIVIYILRWQRQYNDFRNSHELNLFLMGGIYPLLGWGLHYTPFAIMGRVTYVHHYLPALYFALIILAYWFEYLTMYWHTSKCGRIIKYVLYFGYAAIVIGGFMYFSPISFGMEGPSSDYKYLNWLKSWKIADDPHVIEEVFDEIFEEAIEEGLEEAL</sequence>
<evidence type="ECO:0000256" key="2">
    <source>
        <dbReference type="ARBA" id="ARBA00004922"/>
    </source>
</evidence>
<feature type="compositionally biased region" description="Basic and acidic residues" evidence="15">
    <location>
        <begin position="24"/>
        <end position="47"/>
    </location>
</feature>
<evidence type="ECO:0000313" key="17">
    <source>
        <dbReference type="EMBL" id="SSD61967.1"/>
    </source>
</evidence>
<evidence type="ECO:0000256" key="10">
    <source>
        <dbReference type="ARBA" id="ARBA00022989"/>
    </source>
</evidence>
<dbReference type="EC" id="2.4.1.109" evidence="4 14"/>
<feature type="transmembrane region" description="Helical" evidence="14">
    <location>
        <begin position="196"/>
        <end position="217"/>
    </location>
</feature>
<feature type="compositionally biased region" description="Polar residues" evidence="15">
    <location>
        <begin position="1"/>
        <end position="19"/>
    </location>
</feature>
<dbReference type="PANTHER" id="PTHR10050">
    <property type="entry name" value="DOLICHYL-PHOSPHATE-MANNOSE--PROTEIN MANNOSYLTRANSFERASE"/>
    <property type="match status" value="1"/>
</dbReference>
<feature type="region of interest" description="Disordered" evidence="15">
    <location>
        <begin position="1"/>
        <end position="47"/>
    </location>
</feature>
<keyword evidence="18" id="KW-1185">Reference proteome</keyword>
<dbReference type="SUPFAM" id="SSF82109">
    <property type="entry name" value="MIR domain"/>
    <property type="match status" value="1"/>
</dbReference>
<dbReference type="Pfam" id="PF02815">
    <property type="entry name" value="MIR"/>
    <property type="match status" value="1"/>
</dbReference>
<keyword evidence="6 14" id="KW-0808">Transferase</keyword>
<evidence type="ECO:0000256" key="3">
    <source>
        <dbReference type="ARBA" id="ARBA00007222"/>
    </source>
</evidence>
<feature type="transmembrane region" description="Helical" evidence="14">
    <location>
        <begin position="611"/>
        <end position="631"/>
    </location>
</feature>
<feature type="domain" description="MIR" evidence="16">
    <location>
        <begin position="469"/>
        <end position="527"/>
    </location>
</feature>
<evidence type="ECO:0000256" key="6">
    <source>
        <dbReference type="ARBA" id="ARBA00022679"/>
    </source>
</evidence>
<feature type="transmembrane region" description="Helical" evidence="14">
    <location>
        <begin position="283"/>
        <end position="306"/>
    </location>
</feature>
<comment type="function">
    <text evidence="14">Transfers mannose from Dol-P-mannose to Ser or Thr residues on proteins.</text>
</comment>
<accession>A0A376BBG1</accession>
<dbReference type="UniPathway" id="UPA00378"/>
<dbReference type="InterPro" id="IPR036300">
    <property type="entry name" value="MIR_dom_sf"/>
</dbReference>
<dbReference type="InterPro" id="IPR032421">
    <property type="entry name" value="PMT_4TMC"/>
</dbReference>
<comment type="catalytic activity">
    <reaction evidence="12 14">
        <text>a di-trans,poly-cis-dolichyl beta-D-mannosyl phosphate + L-threonyl-[protein] = 3-O-(alpha-D-mannosyl)-L-threonyl-[protein] + a di-trans,poly-cis-dolichyl phosphate + H(+)</text>
        <dbReference type="Rhea" id="RHEA:53396"/>
        <dbReference type="Rhea" id="RHEA-COMP:11060"/>
        <dbReference type="Rhea" id="RHEA-COMP:13547"/>
        <dbReference type="Rhea" id="RHEA-COMP:19498"/>
        <dbReference type="Rhea" id="RHEA-COMP:19501"/>
        <dbReference type="ChEBI" id="CHEBI:15378"/>
        <dbReference type="ChEBI" id="CHEBI:30013"/>
        <dbReference type="ChEBI" id="CHEBI:57683"/>
        <dbReference type="ChEBI" id="CHEBI:58211"/>
        <dbReference type="ChEBI" id="CHEBI:137323"/>
        <dbReference type="EC" id="2.4.1.109"/>
    </reaction>
</comment>
<dbReference type="InterPro" id="IPR027005">
    <property type="entry name" value="PMT-like"/>
</dbReference>
<proteinExistence type="inferred from homology"/>